<evidence type="ECO:0000313" key="2">
    <source>
        <dbReference type="EMBL" id="EKO39716.1"/>
    </source>
</evidence>
<sequence>MLGMEKKVRAMYGDDVESKVGNPAVEAKETANSARAGLAVGLLAIILALGVYVALDAKLSAVSQAVADVPAKVAAMDAKIAAFDALPGKLRKEMAAARLAELAATADALAVTLEGDANKASLAKVSEMIKQLKADVAK</sequence>
<feature type="transmembrane region" description="Helical" evidence="1">
    <location>
        <begin position="36"/>
        <end position="55"/>
    </location>
</feature>
<organism evidence="2 3">
    <name type="scientific">Solidesulfovibrio magneticus str. Maddingley MBC34</name>
    <dbReference type="NCBI Taxonomy" id="1206767"/>
    <lineage>
        <taxon>Bacteria</taxon>
        <taxon>Pseudomonadati</taxon>
        <taxon>Thermodesulfobacteriota</taxon>
        <taxon>Desulfovibrionia</taxon>
        <taxon>Desulfovibrionales</taxon>
        <taxon>Desulfovibrionaceae</taxon>
        <taxon>Solidesulfovibrio</taxon>
    </lineage>
</organism>
<keyword evidence="1" id="KW-1133">Transmembrane helix</keyword>
<dbReference type="EMBL" id="ALAO01000121">
    <property type="protein sequence ID" value="EKO39716.1"/>
    <property type="molecule type" value="Genomic_DNA"/>
</dbReference>
<dbReference type="Proteomes" id="UP000006272">
    <property type="component" value="Unassembled WGS sequence"/>
</dbReference>
<dbReference type="AlphaFoldDB" id="K6GRW6"/>
<reference evidence="2 3" key="1">
    <citation type="submission" date="2012-07" db="EMBL/GenBank/DDBJ databases">
        <title>Draft genome sequence of Desulfovibrio magneticus str. Maddingley MBC34 obtained from a metagenomic sequence of a methanogenic enrichment isolated from coal-seam formation water in Victoria, Australia.</title>
        <authorList>
            <person name="Greenfield P."/>
            <person name="Hendry P."/>
            <person name="Li D."/>
            <person name="Rosewarne C.P."/>
            <person name="Tran-Dinh N."/>
            <person name="Elbourne L.D.H."/>
            <person name="Paulsen I.T."/>
            <person name="Midgley D.J."/>
        </authorList>
    </citation>
    <scope>NUCLEOTIDE SEQUENCE [LARGE SCALE GENOMIC DNA]</scope>
    <source>
        <strain evidence="3">Maddingley MBC34</strain>
    </source>
</reference>
<proteinExistence type="predicted"/>
<evidence type="ECO:0000313" key="3">
    <source>
        <dbReference type="Proteomes" id="UP000006272"/>
    </source>
</evidence>
<dbReference type="PATRIC" id="fig|1206767.3.peg.1560"/>
<gene>
    <name evidence="2" type="ORF">B193_1596</name>
</gene>
<accession>K6GRW6</accession>
<evidence type="ECO:0000256" key="1">
    <source>
        <dbReference type="SAM" id="Phobius"/>
    </source>
</evidence>
<comment type="caution">
    <text evidence="2">The sequence shown here is derived from an EMBL/GenBank/DDBJ whole genome shotgun (WGS) entry which is preliminary data.</text>
</comment>
<protein>
    <submittedName>
        <fullName evidence="2">Uncharacterized protein</fullName>
    </submittedName>
</protein>
<keyword evidence="1" id="KW-0812">Transmembrane</keyword>
<keyword evidence="1" id="KW-0472">Membrane</keyword>
<name>K6GRW6_9BACT</name>